<dbReference type="PROSITE" id="PS00028">
    <property type="entry name" value="ZINC_FINGER_C2H2_1"/>
    <property type="match status" value="1"/>
</dbReference>
<dbReference type="GO" id="GO:0003700">
    <property type="term" value="F:DNA-binding transcription factor activity"/>
    <property type="evidence" value="ECO:0007669"/>
    <property type="project" value="InterPro"/>
</dbReference>
<comment type="caution">
    <text evidence="4">The sequence shown here is derived from an EMBL/GenBank/DDBJ whole genome shotgun (WGS) entry which is preliminary data.</text>
</comment>
<feature type="compositionally biased region" description="Acidic residues" evidence="2">
    <location>
        <begin position="247"/>
        <end position="268"/>
    </location>
</feature>
<keyword evidence="1" id="KW-0863">Zinc-finger</keyword>
<dbReference type="Proteomes" id="UP000730481">
    <property type="component" value="Unassembled WGS sequence"/>
</dbReference>
<feature type="compositionally biased region" description="Polar residues" evidence="2">
    <location>
        <begin position="134"/>
        <end position="152"/>
    </location>
</feature>
<accession>A0A9P5AYV2</accession>
<feature type="region of interest" description="Disordered" evidence="2">
    <location>
        <begin position="97"/>
        <end position="152"/>
    </location>
</feature>
<protein>
    <submittedName>
        <fullName evidence="4">PR domain protein</fullName>
    </submittedName>
</protein>
<feature type="compositionally biased region" description="Low complexity" evidence="2">
    <location>
        <begin position="220"/>
        <end position="231"/>
    </location>
</feature>
<gene>
    <name evidence="4" type="ORF">FBEOM_566</name>
</gene>
<evidence type="ECO:0000256" key="1">
    <source>
        <dbReference type="PROSITE-ProRule" id="PRU00042"/>
    </source>
</evidence>
<evidence type="ECO:0000256" key="2">
    <source>
        <dbReference type="SAM" id="MobiDB-lite"/>
    </source>
</evidence>
<keyword evidence="5" id="KW-1185">Reference proteome</keyword>
<feature type="compositionally biased region" description="Low complexity" evidence="2">
    <location>
        <begin position="111"/>
        <end position="124"/>
    </location>
</feature>
<organism evidence="4 5">
    <name type="scientific">Fusarium beomiforme</name>
    <dbReference type="NCBI Taxonomy" id="44412"/>
    <lineage>
        <taxon>Eukaryota</taxon>
        <taxon>Fungi</taxon>
        <taxon>Dikarya</taxon>
        <taxon>Ascomycota</taxon>
        <taxon>Pezizomycotina</taxon>
        <taxon>Sordariomycetes</taxon>
        <taxon>Hypocreomycetidae</taxon>
        <taxon>Hypocreales</taxon>
        <taxon>Nectriaceae</taxon>
        <taxon>Fusarium</taxon>
        <taxon>Fusarium burgessii species complex</taxon>
    </lineage>
</organism>
<dbReference type="InterPro" id="IPR039970">
    <property type="entry name" value="TF_Grauzone"/>
</dbReference>
<keyword evidence="1" id="KW-0862">Zinc</keyword>
<feature type="domain" description="C2H2-type" evidence="3">
    <location>
        <begin position="329"/>
        <end position="353"/>
    </location>
</feature>
<dbReference type="SMART" id="SM00355">
    <property type="entry name" value="ZnF_C2H2"/>
    <property type="match status" value="4"/>
</dbReference>
<proteinExistence type="predicted"/>
<evidence type="ECO:0000313" key="4">
    <source>
        <dbReference type="EMBL" id="KAF4345457.1"/>
    </source>
</evidence>
<dbReference type="OrthoDB" id="5388486at2759"/>
<feature type="compositionally biased region" description="Polar residues" evidence="2">
    <location>
        <begin position="99"/>
        <end position="110"/>
    </location>
</feature>
<evidence type="ECO:0000259" key="3">
    <source>
        <dbReference type="PROSITE" id="PS50157"/>
    </source>
</evidence>
<dbReference type="Gene3D" id="3.30.160.60">
    <property type="entry name" value="Classic Zinc Finger"/>
    <property type="match status" value="1"/>
</dbReference>
<name>A0A9P5AYV2_9HYPO</name>
<keyword evidence="1" id="KW-0479">Metal-binding</keyword>
<evidence type="ECO:0000313" key="5">
    <source>
        <dbReference type="Proteomes" id="UP000730481"/>
    </source>
</evidence>
<feature type="compositionally biased region" description="Polar residues" evidence="2">
    <location>
        <begin position="314"/>
        <end position="323"/>
    </location>
</feature>
<reference evidence="4" key="1">
    <citation type="journal article" date="2017" name="Mycologia">
        <title>Fusarium algeriense, sp. nov., a novel toxigenic crown rot pathogen of durum wheat from Algeria is nested in the Fusarium burgessii species complex.</title>
        <authorList>
            <person name="Laraba I."/>
            <person name="Keddad A."/>
            <person name="Boureghda H."/>
            <person name="Abdallah N."/>
            <person name="Vaughan M.M."/>
            <person name="Proctor R.H."/>
            <person name="Busman M."/>
            <person name="O'Donnell K."/>
        </authorList>
    </citation>
    <scope>NUCLEOTIDE SEQUENCE</scope>
    <source>
        <strain evidence="4">NRRL 25174</strain>
    </source>
</reference>
<dbReference type="PANTHER" id="PTHR23225:SF2">
    <property type="entry name" value="AT09679P-RELATED"/>
    <property type="match status" value="1"/>
</dbReference>
<dbReference type="AlphaFoldDB" id="A0A9P5AYV2"/>
<dbReference type="PROSITE" id="PS50157">
    <property type="entry name" value="ZINC_FINGER_C2H2_2"/>
    <property type="match status" value="1"/>
</dbReference>
<dbReference type="InterPro" id="IPR013087">
    <property type="entry name" value="Znf_C2H2_type"/>
</dbReference>
<dbReference type="EMBL" id="PVQB02000026">
    <property type="protein sequence ID" value="KAF4345457.1"/>
    <property type="molecule type" value="Genomic_DNA"/>
</dbReference>
<sequence>MTFQSFHEKTGVGGYSSNTRYFSYPSPDFINHQDFSGRIDPLLQHTTPYSSKQGTYNGTNSMQRYLQEPQSNYFTAPSNIALPNSQYTGIYHEMGSPLRHSSQLRQGSPVSYQQSSAASGPQSPHWTDNDVHIDSTQGPSTPSDDAVLSPNTAYSGSLSPSISLYGLSNTPQGCVNPAVIEPSQDFPVVKGEEELGVFTLDMSADFDSTTPDSFYQGDGSSPISTSNTPPSELYSQSSNKASYPDPDNMDVDAMVEDEADTIDNDNGDDDYRPKSSSKPRRNVKGGSRSTRTRRLSSTANPSRGKVTKSRPVFQGTSSRKLLSSNCGSKQCIYCQKVFNDDASVQKHINVMHTRPFICVFHFAGCNKVFANKNEWKRHVSAQHVNLHYWLCTTGACGYPSTPSKGVLGTPTHCRVFKRKDLYTQHIRRMHAPEEVAKADKKDKSFPHDWLVQEKKLQEEAFRQRCRLPDYMRCPAKDCTTVFSNGHKTWDDRMEHVAVHLERAASNEEPQVIFGGSNDEALTEWASQPSVRVIVPSSEGWETCQPLKAAKIELSRLTSVHDEGLDEDAEGEEC</sequence>
<dbReference type="PANTHER" id="PTHR23225">
    <property type="entry name" value="ZINC FINGER PROTEIN"/>
    <property type="match status" value="1"/>
</dbReference>
<reference evidence="4" key="2">
    <citation type="submission" date="2020-02" db="EMBL/GenBank/DDBJ databases">
        <title>Identification and distribution of gene clusters putatively required for synthesis of sphingolipid metabolism inhibitors in phylogenetically diverse species of the filamentous fungus Fusarium.</title>
        <authorList>
            <person name="Kim H.-S."/>
            <person name="Busman M."/>
            <person name="Brown D.W."/>
            <person name="Divon H."/>
            <person name="Uhlig S."/>
            <person name="Proctor R.H."/>
        </authorList>
    </citation>
    <scope>NUCLEOTIDE SEQUENCE</scope>
    <source>
        <strain evidence="4">NRRL 25174</strain>
    </source>
</reference>
<dbReference type="GO" id="GO:0008270">
    <property type="term" value="F:zinc ion binding"/>
    <property type="evidence" value="ECO:0007669"/>
    <property type="project" value="UniProtKB-KW"/>
</dbReference>
<feature type="region of interest" description="Disordered" evidence="2">
    <location>
        <begin position="209"/>
        <end position="323"/>
    </location>
</feature>